<dbReference type="Proteomes" id="UP001597375">
    <property type="component" value="Unassembled WGS sequence"/>
</dbReference>
<reference evidence="2" key="1">
    <citation type="journal article" date="2019" name="Int. J. Syst. Evol. Microbiol.">
        <title>The Global Catalogue of Microorganisms (GCM) 10K type strain sequencing project: providing services to taxonomists for standard genome sequencing and annotation.</title>
        <authorList>
            <consortium name="The Broad Institute Genomics Platform"/>
            <consortium name="The Broad Institute Genome Sequencing Center for Infectious Disease"/>
            <person name="Wu L."/>
            <person name="Ma J."/>
        </authorList>
    </citation>
    <scope>NUCLEOTIDE SEQUENCE [LARGE SCALE GENOMIC DNA]</scope>
    <source>
        <strain evidence="2">CGMCC 4.7106</strain>
    </source>
</reference>
<keyword evidence="2" id="KW-1185">Reference proteome</keyword>
<name>A0ABW5D3D1_9BACT</name>
<evidence type="ECO:0000313" key="1">
    <source>
        <dbReference type="EMBL" id="MFD2255297.1"/>
    </source>
</evidence>
<comment type="caution">
    <text evidence="1">The sequence shown here is derived from an EMBL/GenBank/DDBJ whole genome shotgun (WGS) entry which is preliminary data.</text>
</comment>
<organism evidence="1 2">
    <name type="scientific">Luteolibacter algae</name>
    <dbReference type="NCBI Taxonomy" id="454151"/>
    <lineage>
        <taxon>Bacteria</taxon>
        <taxon>Pseudomonadati</taxon>
        <taxon>Verrucomicrobiota</taxon>
        <taxon>Verrucomicrobiia</taxon>
        <taxon>Verrucomicrobiales</taxon>
        <taxon>Verrucomicrobiaceae</taxon>
        <taxon>Luteolibacter</taxon>
    </lineage>
</organism>
<evidence type="ECO:0000313" key="2">
    <source>
        <dbReference type="Proteomes" id="UP001597375"/>
    </source>
</evidence>
<gene>
    <name evidence="1" type="ORF">ACFSSA_01295</name>
</gene>
<sequence>MNQEIEISIKTTARQVTWAIRLIGALGEMALRQICWGKPMLGIPRRLNFNELKDLR</sequence>
<accession>A0ABW5D3D1</accession>
<dbReference type="EMBL" id="JBHUIT010000002">
    <property type="protein sequence ID" value="MFD2255297.1"/>
    <property type="molecule type" value="Genomic_DNA"/>
</dbReference>
<proteinExistence type="predicted"/>
<protein>
    <submittedName>
        <fullName evidence="1">Uncharacterized protein</fullName>
    </submittedName>
</protein>